<comment type="function">
    <text evidence="1">The phosphoenolpyruvate-dependent sugar phosphotransferase system (sugar PTS), a major carbohydrate active transport system, catalyzes the phosphorylation of incoming sugar substrates concomitantly with their translocation across the cell membrane. The enzyme II CmtAB PTS system is involved in D-mannitol transport.</text>
</comment>
<dbReference type="CDD" id="cd00211">
    <property type="entry name" value="PTS_IIA_fru"/>
    <property type="match status" value="1"/>
</dbReference>
<keyword evidence="14" id="KW-1185">Reference proteome</keyword>
<evidence type="ECO:0000256" key="10">
    <source>
        <dbReference type="ARBA" id="ARBA00030956"/>
    </source>
</evidence>
<dbReference type="AlphaFoldDB" id="A0A347ZWK1"/>
<evidence type="ECO:0000256" key="9">
    <source>
        <dbReference type="ARBA" id="ARBA00029908"/>
    </source>
</evidence>
<evidence type="ECO:0000313" key="14">
    <source>
        <dbReference type="Proteomes" id="UP000256388"/>
    </source>
</evidence>
<feature type="domain" description="PTS EIIA type-2" evidence="12">
    <location>
        <begin position="2"/>
        <end position="142"/>
    </location>
</feature>
<gene>
    <name evidence="13" type="ORF">DFR64_2825</name>
</gene>
<dbReference type="GO" id="GO:0016301">
    <property type="term" value="F:kinase activity"/>
    <property type="evidence" value="ECO:0007669"/>
    <property type="project" value="UniProtKB-KW"/>
</dbReference>
<keyword evidence="7" id="KW-0598">Phosphotransferase system</keyword>
<dbReference type="InterPro" id="IPR016152">
    <property type="entry name" value="PTrfase/Anion_transptr"/>
</dbReference>
<dbReference type="PROSITE" id="PS00372">
    <property type="entry name" value="PTS_EIIA_TYPE_2_HIS"/>
    <property type="match status" value="1"/>
</dbReference>
<evidence type="ECO:0000256" key="7">
    <source>
        <dbReference type="ARBA" id="ARBA00022683"/>
    </source>
</evidence>
<evidence type="ECO:0000256" key="5">
    <source>
        <dbReference type="ARBA" id="ARBA00022597"/>
    </source>
</evidence>
<keyword evidence="6 13" id="KW-0808">Transferase</keyword>
<keyword evidence="4" id="KW-0597">Phosphoprotein</keyword>
<dbReference type="Gene3D" id="3.40.930.10">
    <property type="entry name" value="Mannitol-specific EII, Chain A"/>
    <property type="match status" value="1"/>
</dbReference>
<evidence type="ECO:0000256" key="6">
    <source>
        <dbReference type="ARBA" id="ARBA00022679"/>
    </source>
</evidence>
<dbReference type="PROSITE" id="PS51094">
    <property type="entry name" value="PTS_EIIA_TYPE_2"/>
    <property type="match status" value="1"/>
</dbReference>
<accession>A0A347ZWK1</accession>
<evidence type="ECO:0000256" key="11">
    <source>
        <dbReference type="ARBA" id="ARBA00030962"/>
    </source>
</evidence>
<name>A0A347ZWK1_9CHLR</name>
<evidence type="ECO:0000256" key="8">
    <source>
        <dbReference type="ARBA" id="ARBA00022777"/>
    </source>
</evidence>
<keyword evidence="3" id="KW-0813">Transport</keyword>
<sequence length="143" mass="15554">MSILSKESICLNAVAASKRDAIQQCGKLLVDVGCVVPQYVEGMLAREEIMSTYLGNGVAIPHGQFDNRGDILRTGISVLQIPDGIEWEPGERAYLIIGIAALRDEHVAVLGNLAEVIDDEAVAEQMKTTDDVNVILDYLNKEN</sequence>
<organism evidence="13 14">
    <name type="scientific">Pelolinea submarina</name>
    <dbReference type="NCBI Taxonomy" id="913107"/>
    <lineage>
        <taxon>Bacteria</taxon>
        <taxon>Bacillati</taxon>
        <taxon>Chloroflexota</taxon>
        <taxon>Anaerolineae</taxon>
        <taxon>Anaerolineales</taxon>
        <taxon>Anaerolineaceae</taxon>
        <taxon>Pelolinea</taxon>
    </lineage>
</organism>
<dbReference type="GO" id="GO:0009401">
    <property type="term" value="P:phosphoenolpyruvate-dependent sugar phosphotransferase system"/>
    <property type="evidence" value="ECO:0007669"/>
    <property type="project" value="UniProtKB-KW"/>
</dbReference>
<dbReference type="GO" id="GO:0090563">
    <property type="term" value="F:protein-phosphocysteine-sugar phosphotransferase activity"/>
    <property type="evidence" value="ECO:0007669"/>
    <property type="project" value="TreeGrafter"/>
</dbReference>
<dbReference type="RefSeq" id="WP_116226090.1">
    <property type="nucleotide sequence ID" value="NZ_AP018437.1"/>
</dbReference>
<keyword evidence="5" id="KW-0762">Sugar transport</keyword>
<dbReference type="EMBL" id="QUMS01000005">
    <property type="protein sequence ID" value="REG05424.1"/>
    <property type="molecule type" value="Genomic_DNA"/>
</dbReference>
<protein>
    <recommendedName>
        <fullName evidence="2">Mannitol-specific phosphotransferase enzyme IIA component</fullName>
    </recommendedName>
    <alternativeName>
        <fullName evidence="10">EIIA</fullName>
    </alternativeName>
    <alternativeName>
        <fullName evidence="11">EIII</fullName>
    </alternativeName>
    <alternativeName>
        <fullName evidence="9">PTS system mannitol-specific EIIA component</fullName>
    </alternativeName>
</protein>
<dbReference type="Proteomes" id="UP000256388">
    <property type="component" value="Unassembled WGS sequence"/>
</dbReference>
<keyword evidence="8" id="KW-0418">Kinase</keyword>
<comment type="caution">
    <text evidence="13">The sequence shown here is derived from an EMBL/GenBank/DDBJ whole genome shotgun (WGS) entry which is preliminary data.</text>
</comment>
<dbReference type="PANTHER" id="PTHR30181">
    <property type="entry name" value="MANNITOL PERMEASE IIC COMPONENT"/>
    <property type="match status" value="1"/>
</dbReference>
<evidence type="ECO:0000256" key="4">
    <source>
        <dbReference type="ARBA" id="ARBA00022553"/>
    </source>
</evidence>
<dbReference type="Pfam" id="PF00359">
    <property type="entry name" value="PTS_EIIA_2"/>
    <property type="match status" value="1"/>
</dbReference>
<evidence type="ECO:0000256" key="2">
    <source>
        <dbReference type="ARBA" id="ARBA00014783"/>
    </source>
</evidence>
<dbReference type="PANTHER" id="PTHR30181:SF3">
    <property type="entry name" value="MULTIPHOSPHORYL TRANSFER PROTEIN"/>
    <property type="match status" value="1"/>
</dbReference>
<dbReference type="OrthoDB" id="9814222at2"/>
<evidence type="ECO:0000256" key="3">
    <source>
        <dbReference type="ARBA" id="ARBA00022448"/>
    </source>
</evidence>
<proteinExistence type="predicted"/>
<dbReference type="InterPro" id="IPR050893">
    <property type="entry name" value="Sugar_PTS"/>
</dbReference>
<dbReference type="SUPFAM" id="SSF55804">
    <property type="entry name" value="Phoshotransferase/anion transport protein"/>
    <property type="match status" value="1"/>
</dbReference>
<evidence type="ECO:0000313" key="13">
    <source>
        <dbReference type="EMBL" id="REG05424.1"/>
    </source>
</evidence>
<evidence type="ECO:0000259" key="12">
    <source>
        <dbReference type="PROSITE" id="PS51094"/>
    </source>
</evidence>
<reference evidence="13 14" key="1">
    <citation type="submission" date="2018-08" db="EMBL/GenBank/DDBJ databases">
        <title>Genomic Encyclopedia of Type Strains, Phase IV (KMG-IV): sequencing the most valuable type-strain genomes for metagenomic binning, comparative biology and taxonomic classification.</title>
        <authorList>
            <person name="Goeker M."/>
        </authorList>
    </citation>
    <scope>NUCLEOTIDE SEQUENCE [LARGE SCALE GENOMIC DNA]</scope>
    <source>
        <strain evidence="13 14">DSM 23923</strain>
    </source>
</reference>
<evidence type="ECO:0000256" key="1">
    <source>
        <dbReference type="ARBA" id="ARBA00002434"/>
    </source>
</evidence>
<dbReference type="InterPro" id="IPR002178">
    <property type="entry name" value="PTS_EIIA_type-2_dom"/>
</dbReference>
<dbReference type="GO" id="GO:0005886">
    <property type="term" value="C:plasma membrane"/>
    <property type="evidence" value="ECO:0007669"/>
    <property type="project" value="TreeGrafter"/>
</dbReference>